<protein>
    <recommendedName>
        <fullName evidence="4">F-box domain-containing protein</fullName>
    </recommendedName>
</protein>
<organism evidence="5 6">
    <name type="scientific">Penicillium chermesinum</name>
    <dbReference type="NCBI Taxonomy" id="63820"/>
    <lineage>
        <taxon>Eukaryota</taxon>
        <taxon>Fungi</taxon>
        <taxon>Dikarya</taxon>
        <taxon>Ascomycota</taxon>
        <taxon>Pezizomycotina</taxon>
        <taxon>Eurotiomycetes</taxon>
        <taxon>Eurotiomycetidae</taxon>
        <taxon>Eurotiales</taxon>
        <taxon>Aspergillaceae</taxon>
        <taxon>Penicillium</taxon>
    </lineage>
</organism>
<evidence type="ECO:0000259" key="4">
    <source>
        <dbReference type="PROSITE" id="PS50181"/>
    </source>
</evidence>
<dbReference type="Pfam" id="PF12014">
    <property type="entry name" value="Cyclin_D1_bind"/>
    <property type="match status" value="1"/>
</dbReference>
<accession>A0A9W9NZ30</accession>
<comment type="pathway">
    <text evidence="1">Protein modification; protein ubiquitination.</text>
</comment>
<evidence type="ECO:0000256" key="3">
    <source>
        <dbReference type="SAM" id="MobiDB-lite"/>
    </source>
</evidence>
<dbReference type="RefSeq" id="XP_058330288.1">
    <property type="nucleotide sequence ID" value="XM_058474548.1"/>
</dbReference>
<name>A0A9W9NZ30_9EURO</name>
<proteinExistence type="predicted"/>
<gene>
    <name evidence="5" type="ORF">N7468_005251</name>
</gene>
<feature type="compositionally biased region" description="Basic and acidic residues" evidence="3">
    <location>
        <begin position="39"/>
        <end position="62"/>
    </location>
</feature>
<dbReference type="AlphaFoldDB" id="A0A9W9NZ30"/>
<evidence type="ECO:0000256" key="1">
    <source>
        <dbReference type="ARBA" id="ARBA00004906"/>
    </source>
</evidence>
<dbReference type="InterPro" id="IPR036047">
    <property type="entry name" value="F-box-like_dom_sf"/>
</dbReference>
<evidence type="ECO:0000256" key="2">
    <source>
        <dbReference type="ARBA" id="ARBA00022786"/>
    </source>
</evidence>
<dbReference type="Pfam" id="PF12937">
    <property type="entry name" value="F-box-like"/>
    <property type="match status" value="1"/>
</dbReference>
<dbReference type="SUPFAM" id="SSF81383">
    <property type="entry name" value="F-box domain"/>
    <property type="match status" value="1"/>
</dbReference>
<dbReference type="OrthoDB" id="722566at2759"/>
<sequence length="458" mass="51798">MSSAPPQGPGSGHLQPDPPLEPTLDKTNKMAEVTLDGEQSGRDVLKPHGTTDDTHDRPRTHSLDSPPLLLKMPTEIMLEVLSYLSPNDLARASQTCRCLAHYAYDDRLWADLVNDNLPVPIKDPGLFPSFRRLYSAHSPFWFIPKYKIWFADNEHTGNLILARYDNRRGVIEAYRIIADRGRPMLRLWAHNPEVMIQTFDPQVLLWLDDPVLFLKDHDPKSQVCTSEAWAEERPMPMHSDSNLVHSTLNLCRQVPAGVSHPDELWPPVTIPTQSRVARRRRHQQSFPGPSSKIVDFAFAIRRWPMAAFVSVALHDEIFVTYATLDPGLYTATEDKPYQGIWVGDYNAHGCEFILFIQQGTSLTAIKLTGDPNVPRGELTFKADEIGPDSTIRIAREEPFEGARVVPCLGHVAGLGFHDDTFISSQLFLISKDEVAHYWQDLGHISYFRRVDIDGVLRT</sequence>
<dbReference type="PROSITE" id="PS50181">
    <property type="entry name" value="FBOX"/>
    <property type="match status" value="1"/>
</dbReference>
<feature type="region of interest" description="Disordered" evidence="3">
    <location>
        <begin position="1"/>
        <end position="66"/>
    </location>
</feature>
<reference evidence="5" key="2">
    <citation type="journal article" date="2023" name="IMA Fungus">
        <title>Comparative genomic study of the Penicillium genus elucidates a diverse pangenome and 15 lateral gene transfer events.</title>
        <authorList>
            <person name="Petersen C."/>
            <person name="Sorensen T."/>
            <person name="Nielsen M.R."/>
            <person name="Sondergaard T.E."/>
            <person name="Sorensen J.L."/>
            <person name="Fitzpatrick D.A."/>
            <person name="Frisvad J.C."/>
            <person name="Nielsen K.L."/>
        </authorList>
    </citation>
    <scope>NUCLEOTIDE SEQUENCE</scope>
    <source>
        <strain evidence="5">IBT 19713</strain>
    </source>
</reference>
<dbReference type="SMART" id="SM00256">
    <property type="entry name" value="FBOX"/>
    <property type="match status" value="1"/>
</dbReference>
<evidence type="ECO:0000313" key="5">
    <source>
        <dbReference type="EMBL" id="KAJ5232295.1"/>
    </source>
</evidence>
<dbReference type="Proteomes" id="UP001150941">
    <property type="component" value="Unassembled WGS sequence"/>
</dbReference>
<dbReference type="PANTHER" id="PTHR10706">
    <property type="entry name" value="F-BOX FAMILY PROTEIN"/>
    <property type="match status" value="1"/>
</dbReference>
<dbReference type="EMBL" id="JAPQKS010000004">
    <property type="protein sequence ID" value="KAJ5232295.1"/>
    <property type="molecule type" value="Genomic_DNA"/>
</dbReference>
<dbReference type="PANTHER" id="PTHR10706:SF130">
    <property type="entry name" value="F-BOX ONLY PROTEIN 31"/>
    <property type="match status" value="1"/>
</dbReference>
<comment type="caution">
    <text evidence="5">The sequence shown here is derived from an EMBL/GenBank/DDBJ whole genome shotgun (WGS) entry which is preliminary data.</text>
</comment>
<dbReference type="InterPro" id="IPR001810">
    <property type="entry name" value="F-box_dom"/>
</dbReference>
<dbReference type="GeneID" id="83201851"/>
<dbReference type="InterPro" id="IPR045048">
    <property type="entry name" value="FBXO31/39"/>
</dbReference>
<keyword evidence="6" id="KW-1185">Reference proteome</keyword>
<keyword evidence="2" id="KW-0833">Ubl conjugation pathway</keyword>
<evidence type="ECO:0000313" key="6">
    <source>
        <dbReference type="Proteomes" id="UP001150941"/>
    </source>
</evidence>
<feature type="domain" description="F-box" evidence="4">
    <location>
        <begin position="66"/>
        <end position="112"/>
    </location>
</feature>
<dbReference type="Gene3D" id="1.20.1280.50">
    <property type="match status" value="1"/>
</dbReference>
<reference evidence="5" key="1">
    <citation type="submission" date="2022-11" db="EMBL/GenBank/DDBJ databases">
        <authorList>
            <person name="Petersen C."/>
        </authorList>
    </citation>
    <scope>NUCLEOTIDE SEQUENCE</scope>
    <source>
        <strain evidence="5">IBT 19713</strain>
    </source>
</reference>